<feature type="transmembrane region" description="Helical" evidence="2">
    <location>
        <begin position="36"/>
        <end position="55"/>
    </location>
</feature>
<accession>A0AAN8G7Y1</accession>
<sequence>MGDFKNTLFGCFSNCTLCLVTYIAPCYTSGKNAEAVGENCILYGFLSMLGCIGIWSRAKIRGKIRESKGIEGSFGKDCILHWFCALCALIQESNEVGGTCGEAQAIARE</sequence>
<keyword evidence="2" id="KW-0812">Transmembrane</keyword>
<proteinExistence type="inferred from homology"/>
<dbReference type="Proteomes" id="UP001347796">
    <property type="component" value="Unassembled WGS sequence"/>
</dbReference>
<gene>
    <name evidence="3" type="ORF">SNE40_022382</name>
</gene>
<comment type="caution">
    <text evidence="3">The sequence shown here is derived from an EMBL/GenBank/DDBJ whole genome shotgun (WGS) entry which is preliminary data.</text>
</comment>
<evidence type="ECO:0000313" key="4">
    <source>
        <dbReference type="Proteomes" id="UP001347796"/>
    </source>
</evidence>
<keyword evidence="2" id="KW-0472">Membrane</keyword>
<evidence type="ECO:0000313" key="3">
    <source>
        <dbReference type="EMBL" id="KAK6165456.1"/>
    </source>
</evidence>
<dbReference type="EMBL" id="JAZGQO010000021">
    <property type="protein sequence ID" value="KAK6165456.1"/>
    <property type="molecule type" value="Genomic_DNA"/>
</dbReference>
<reference evidence="3 4" key="1">
    <citation type="submission" date="2024-01" db="EMBL/GenBank/DDBJ databases">
        <title>The genome of the rayed Mediterranean limpet Patella caerulea (Linnaeus, 1758).</title>
        <authorList>
            <person name="Anh-Thu Weber A."/>
            <person name="Halstead-Nussloch G."/>
        </authorList>
    </citation>
    <scope>NUCLEOTIDE SEQUENCE [LARGE SCALE GENOMIC DNA]</scope>
    <source>
        <strain evidence="3">AATW-2023a</strain>
        <tissue evidence="3">Whole specimen</tissue>
    </source>
</reference>
<keyword evidence="2" id="KW-1133">Transmembrane helix</keyword>
<dbReference type="PANTHER" id="PTHR15907">
    <property type="entry name" value="DUF614 FAMILY PROTEIN-RELATED"/>
    <property type="match status" value="1"/>
</dbReference>
<evidence type="ECO:0000256" key="1">
    <source>
        <dbReference type="ARBA" id="ARBA00009024"/>
    </source>
</evidence>
<feature type="transmembrane region" description="Helical" evidence="2">
    <location>
        <begin position="7"/>
        <end position="24"/>
    </location>
</feature>
<dbReference type="NCBIfam" id="TIGR01571">
    <property type="entry name" value="A_thal_Cys_rich"/>
    <property type="match status" value="1"/>
</dbReference>
<name>A0AAN8G7Y1_PATCE</name>
<dbReference type="AlphaFoldDB" id="A0AAN8G7Y1"/>
<keyword evidence="4" id="KW-1185">Reference proteome</keyword>
<organism evidence="3 4">
    <name type="scientific">Patella caerulea</name>
    <name type="common">Rayed Mediterranean limpet</name>
    <dbReference type="NCBI Taxonomy" id="87958"/>
    <lineage>
        <taxon>Eukaryota</taxon>
        <taxon>Metazoa</taxon>
        <taxon>Spiralia</taxon>
        <taxon>Lophotrochozoa</taxon>
        <taxon>Mollusca</taxon>
        <taxon>Gastropoda</taxon>
        <taxon>Patellogastropoda</taxon>
        <taxon>Patelloidea</taxon>
        <taxon>Patellidae</taxon>
        <taxon>Patella</taxon>
    </lineage>
</organism>
<protein>
    <submittedName>
        <fullName evidence="3">Uncharacterized protein</fullName>
    </submittedName>
</protein>
<dbReference type="Pfam" id="PF04749">
    <property type="entry name" value="PLAC8"/>
    <property type="match status" value="1"/>
</dbReference>
<evidence type="ECO:0000256" key="2">
    <source>
        <dbReference type="SAM" id="Phobius"/>
    </source>
</evidence>
<dbReference type="InterPro" id="IPR006461">
    <property type="entry name" value="PLAC_motif_containing"/>
</dbReference>
<comment type="similarity">
    <text evidence="1">Belongs to the cornifelin family.</text>
</comment>